<accession>A0A395M0I5</accession>
<dbReference type="InterPro" id="IPR029063">
    <property type="entry name" value="SAM-dependent_MTases_sf"/>
</dbReference>
<name>A0A395M0I5_9BACT</name>
<dbReference type="GO" id="GO:0003677">
    <property type="term" value="F:DNA binding"/>
    <property type="evidence" value="ECO:0007669"/>
    <property type="project" value="InterPro"/>
</dbReference>
<protein>
    <recommendedName>
        <fullName evidence="3">DNA methylase N-4/N-6 domain-containing protein</fullName>
    </recommendedName>
</protein>
<organism evidence="4 5">
    <name type="scientific">Candidatus Thermochlorobacter aerophilus</name>
    <dbReference type="NCBI Taxonomy" id="1868324"/>
    <lineage>
        <taxon>Bacteria</taxon>
        <taxon>Pseudomonadati</taxon>
        <taxon>Chlorobiota</taxon>
        <taxon>Chlorobiia</taxon>
        <taxon>Chlorobiales</taxon>
        <taxon>Candidatus Thermochlorobacteriaceae</taxon>
        <taxon>Candidatus Thermochlorobacter</taxon>
    </lineage>
</organism>
<dbReference type="AlphaFoldDB" id="A0A395M0I5"/>
<dbReference type="SUPFAM" id="SSF53335">
    <property type="entry name" value="S-adenosyl-L-methionine-dependent methyltransferases"/>
    <property type="match status" value="1"/>
</dbReference>
<proteinExistence type="predicted"/>
<dbReference type="GO" id="GO:0032259">
    <property type="term" value="P:methylation"/>
    <property type="evidence" value="ECO:0007669"/>
    <property type="project" value="UniProtKB-KW"/>
</dbReference>
<sequence length="448" mass="50876">MEIISQKKLTPAEISEWIQSEPVQNEWSFAECKPSQTGKWSHDYHRYPAKFIPQLVEKLLDEYVLNRDAHINDPFMGSGTTIATAISRGFFASGTDINKIAYLISKVKSRPIQPSLLKSKIQKLLARLDAADSDGLFQDTHALSPLIPEKHYERIAYWFPEPNIVMLGKILAAIQEEPNPIIKDFFTVAFSHILKSCAIWAQGSNKPIRDFKKIPAEPLFAFRRHLKKMEQGNAEFYAVVPPAVRENPEAFLCLTLGDARHQPVESNSVDMVITSSPYVTSYEYADLHQLSTIWLNFAESLSEYRKAFIGTSYKRYENPVLKSLIAQNIKEKMSAVDMKIAKEIEAFFVDMQSVIEESYRILKVGGRAAFVIGNTKLRGIEIQNAEAFAECMQLAGFRLERVIAREIPSKILPQKRDEKTGRFASTEQADTEAYPIEYIIVGIKEENT</sequence>
<evidence type="ECO:0000256" key="1">
    <source>
        <dbReference type="ARBA" id="ARBA00022603"/>
    </source>
</evidence>
<evidence type="ECO:0000313" key="5">
    <source>
        <dbReference type="Proteomes" id="UP000266389"/>
    </source>
</evidence>
<feature type="domain" description="DNA methylase N-4/N-6" evidence="3">
    <location>
        <begin position="18"/>
        <end position="101"/>
    </location>
</feature>
<keyword evidence="1" id="KW-0489">Methyltransferase</keyword>
<keyword evidence="2" id="KW-0808">Transferase</keyword>
<dbReference type="InterPro" id="IPR002941">
    <property type="entry name" value="DNA_methylase_N4/N6"/>
</dbReference>
<evidence type="ECO:0000256" key="2">
    <source>
        <dbReference type="ARBA" id="ARBA00022679"/>
    </source>
</evidence>
<dbReference type="GO" id="GO:0008170">
    <property type="term" value="F:N-methyltransferase activity"/>
    <property type="evidence" value="ECO:0007669"/>
    <property type="project" value="InterPro"/>
</dbReference>
<dbReference type="Pfam" id="PF01555">
    <property type="entry name" value="N6_N4_Mtase"/>
    <property type="match status" value="1"/>
</dbReference>
<dbReference type="Gene3D" id="3.40.50.150">
    <property type="entry name" value="Vaccinia Virus protein VP39"/>
    <property type="match status" value="2"/>
</dbReference>
<evidence type="ECO:0000259" key="3">
    <source>
        <dbReference type="Pfam" id="PF01555"/>
    </source>
</evidence>
<reference evidence="4 5" key="1">
    <citation type="journal article" date="2011" name="ISME J.">
        <title>Community ecology of hot spring cyanobacterial mats: predominant populations and their functional potential.</title>
        <authorList>
            <person name="Klatt C.G."/>
            <person name="Wood J.M."/>
            <person name="Rusch D.B."/>
            <person name="Bateson M.M."/>
            <person name="Hamamura N."/>
            <person name="Heidelberg J.F."/>
            <person name="Grossman A.R."/>
            <person name="Bhaya D."/>
            <person name="Cohan F.M."/>
            <person name="Kuhl M."/>
            <person name="Bryant D.A."/>
            <person name="Ward D.M."/>
        </authorList>
    </citation>
    <scope>NUCLEOTIDE SEQUENCE [LARGE SCALE GENOMIC DNA]</scope>
    <source>
        <strain evidence="4">OS</strain>
    </source>
</reference>
<dbReference type="Proteomes" id="UP000266389">
    <property type="component" value="Unassembled WGS sequence"/>
</dbReference>
<dbReference type="EMBL" id="PHFL01000045">
    <property type="protein sequence ID" value="RFM24201.1"/>
    <property type="molecule type" value="Genomic_DNA"/>
</dbReference>
<comment type="caution">
    <text evidence="4">The sequence shown here is derived from an EMBL/GenBank/DDBJ whole genome shotgun (WGS) entry which is preliminary data.</text>
</comment>
<gene>
    <name evidence="4" type="ORF">D0433_06950</name>
</gene>
<evidence type="ECO:0000313" key="4">
    <source>
        <dbReference type="EMBL" id="RFM24201.1"/>
    </source>
</evidence>